<protein>
    <submittedName>
        <fullName evidence="3">Uncharacterized protein</fullName>
    </submittedName>
</protein>
<proteinExistence type="predicted"/>
<feature type="compositionally biased region" description="Basic and acidic residues" evidence="1">
    <location>
        <begin position="48"/>
        <end position="78"/>
    </location>
</feature>
<feature type="chain" id="PRO_5017942263" evidence="2">
    <location>
        <begin position="19"/>
        <end position="95"/>
    </location>
</feature>
<evidence type="ECO:0000313" key="3">
    <source>
        <dbReference type="EMBL" id="VDN31684.1"/>
    </source>
</evidence>
<dbReference type="EMBL" id="UYRV01119386">
    <property type="protein sequence ID" value="VDN31684.1"/>
    <property type="molecule type" value="Genomic_DNA"/>
</dbReference>
<evidence type="ECO:0000256" key="1">
    <source>
        <dbReference type="SAM" id="MobiDB-lite"/>
    </source>
</evidence>
<name>A0A3P7MPV2_CYLGO</name>
<gene>
    <name evidence="3" type="ORF">CGOC_LOCUS11891</name>
</gene>
<keyword evidence="4" id="KW-1185">Reference proteome</keyword>
<accession>A0A3P7MPV2</accession>
<keyword evidence="2" id="KW-0732">Signal</keyword>
<sequence length="95" mass="11354">MKRIVMLFFLSMLSLNMALRGDRHRDEGRMEERRLSDPRTGIHTSPSELKDRRSSRDDRDSPFGRDRMRDGRRKDMEFPRISGKQGASKRERWVC</sequence>
<feature type="compositionally biased region" description="Basic and acidic residues" evidence="1">
    <location>
        <begin position="20"/>
        <end position="37"/>
    </location>
</feature>
<reference evidence="3 4" key="1">
    <citation type="submission" date="2018-11" db="EMBL/GenBank/DDBJ databases">
        <authorList>
            <consortium name="Pathogen Informatics"/>
        </authorList>
    </citation>
    <scope>NUCLEOTIDE SEQUENCE [LARGE SCALE GENOMIC DNA]</scope>
</reference>
<evidence type="ECO:0000313" key="4">
    <source>
        <dbReference type="Proteomes" id="UP000271889"/>
    </source>
</evidence>
<dbReference type="AlphaFoldDB" id="A0A3P7MPV2"/>
<feature type="signal peptide" evidence="2">
    <location>
        <begin position="1"/>
        <end position="18"/>
    </location>
</feature>
<organism evidence="3 4">
    <name type="scientific">Cylicostephanus goldi</name>
    <name type="common">Nematode worm</name>
    <dbReference type="NCBI Taxonomy" id="71465"/>
    <lineage>
        <taxon>Eukaryota</taxon>
        <taxon>Metazoa</taxon>
        <taxon>Ecdysozoa</taxon>
        <taxon>Nematoda</taxon>
        <taxon>Chromadorea</taxon>
        <taxon>Rhabditida</taxon>
        <taxon>Rhabditina</taxon>
        <taxon>Rhabditomorpha</taxon>
        <taxon>Strongyloidea</taxon>
        <taxon>Strongylidae</taxon>
        <taxon>Cylicostephanus</taxon>
    </lineage>
</organism>
<evidence type="ECO:0000256" key="2">
    <source>
        <dbReference type="SAM" id="SignalP"/>
    </source>
</evidence>
<feature type="region of interest" description="Disordered" evidence="1">
    <location>
        <begin position="20"/>
        <end position="95"/>
    </location>
</feature>
<dbReference type="Proteomes" id="UP000271889">
    <property type="component" value="Unassembled WGS sequence"/>
</dbReference>